<comment type="caution">
    <text evidence="2">The sequence shown here is derived from an EMBL/GenBank/DDBJ whole genome shotgun (WGS) entry which is preliminary data.</text>
</comment>
<organism evidence="2 3">
    <name type="scientific">Cytospora leucostoma</name>
    <dbReference type="NCBI Taxonomy" id="1230097"/>
    <lineage>
        <taxon>Eukaryota</taxon>
        <taxon>Fungi</taxon>
        <taxon>Dikarya</taxon>
        <taxon>Ascomycota</taxon>
        <taxon>Pezizomycotina</taxon>
        <taxon>Sordariomycetes</taxon>
        <taxon>Sordariomycetidae</taxon>
        <taxon>Diaporthales</taxon>
        <taxon>Cytosporaceae</taxon>
        <taxon>Cytospora</taxon>
    </lineage>
</organism>
<proteinExistence type="predicted"/>
<dbReference type="STRING" id="1230097.A0A423XCD8"/>
<sequence length="289" mass="33444">MGQAQAMLGRSREPPSPPPLLQLPVELVLEICDHVDAVGLASIAALAVTCKALYSVISANNRLPQLEGRDLTSFLRQLARDLGDTFYLCQECWRLHRFCSDWGPEDVDSRTGCRLVQLRYVWPYQLGWYHVHLVMNRHRLGGTNGLPLRNLEVRHSSVGVGDGTWHHDWSARIIDGDLFLRARHTIRGHGERDLRRAVGHEHLFVCNHIRMHSYALTRPEFSFKFKQRQGVVGSCKKCLTDYNSRIVWQDTFWRQANWTQSRGRRREIQRWSIKVTAYHQVGDGRSIRD</sequence>
<gene>
    <name evidence="2" type="ORF">VPNG_04540</name>
</gene>
<feature type="domain" description="F-box" evidence="1">
    <location>
        <begin position="17"/>
        <end position="66"/>
    </location>
</feature>
<reference evidence="2 3" key="1">
    <citation type="submission" date="2015-09" db="EMBL/GenBank/DDBJ databases">
        <title>Host preference determinants of Valsa canker pathogens revealed by comparative genomics.</title>
        <authorList>
            <person name="Yin Z."/>
            <person name="Huang L."/>
        </authorList>
    </citation>
    <scope>NUCLEOTIDE SEQUENCE [LARGE SCALE GENOMIC DNA]</scope>
    <source>
        <strain evidence="2 3">SXYLt</strain>
    </source>
</reference>
<keyword evidence="3" id="KW-1185">Reference proteome</keyword>
<dbReference type="EMBL" id="LKEB01000018">
    <property type="protein sequence ID" value="ROW13623.1"/>
    <property type="molecule type" value="Genomic_DNA"/>
</dbReference>
<dbReference type="OrthoDB" id="3766406at2759"/>
<accession>A0A423XCD8</accession>
<dbReference type="InterPro" id="IPR036047">
    <property type="entry name" value="F-box-like_dom_sf"/>
</dbReference>
<dbReference type="InterPro" id="IPR001810">
    <property type="entry name" value="F-box_dom"/>
</dbReference>
<protein>
    <recommendedName>
        <fullName evidence="1">F-box domain-containing protein</fullName>
    </recommendedName>
</protein>
<evidence type="ECO:0000313" key="2">
    <source>
        <dbReference type="EMBL" id="ROW13623.1"/>
    </source>
</evidence>
<dbReference type="SUPFAM" id="SSF81383">
    <property type="entry name" value="F-box domain"/>
    <property type="match status" value="1"/>
</dbReference>
<dbReference type="AlphaFoldDB" id="A0A423XCD8"/>
<dbReference type="InParanoid" id="A0A423XCD8"/>
<name>A0A423XCD8_9PEZI</name>
<evidence type="ECO:0000259" key="1">
    <source>
        <dbReference type="PROSITE" id="PS50181"/>
    </source>
</evidence>
<evidence type="ECO:0000313" key="3">
    <source>
        <dbReference type="Proteomes" id="UP000285146"/>
    </source>
</evidence>
<dbReference type="PROSITE" id="PS50181">
    <property type="entry name" value="FBOX"/>
    <property type="match status" value="1"/>
</dbReference>
<dbReference type="Proteomes" id="UP000285146">
    <property type="component" value="Unassembled WGS sequence"/>
</dbReference>